<proteinExistence type="predicted"/>
<sequence length="179" mass="20159">MVDPATAARLSHRLLFVALAALLIFLRLLPLSSMPVRWPGPDLLTCLTFAWLMRRPDYVPALIVVAVFFIDDLLTMRPPGLWPLLVLMATEFLRSREVFLRDLPFALEWAVFAAMVMVMTVVDRLVLTLFMVPQTGFDLIILQVLSTLAAYPLVVLANIWLFGLRRLPSGQPDTARGRA</sequence>
<dbReference type="Proteomes" id="UP000238338">
    <property type="component" value="Unassembled WGS sequence"/>
</dbReference>
<evidence type="ECO:0000256" key="1">
    <source>
        <dbReference type="SAM" id="Phobius"/>
    </source>
</evidence>
<accession>A0A2S8RYN1</accession>
<evidence type="ECO:0000313" key="2">
    <source>
        <dbReference type="EMBL" id="PQV53628.1"/>
    </source>
</evidence>
<comment type="caution">
    <text evidence="2">The sequence shown here is derived from an EMBL/GenBank/DDBJ whole genome shotgun (WGS) entry which is preliminary data.</text>
</comment>
<feature type="transmembrane region" description="Helical" evidence="1">
    <location>
        <begin position="103"/>
        <end position="127"/>
    </location>
</feature>
<gene>
    <name evidence="2" type="ORF">LX70_03950</name>
</gene>
<reference evidence="2 3" key="1">
    <citation type="submission" date="2018-02" db="EMBL/GenBank/DDBJ databases">
        <title>Genomic Encyclopedia of Archaeal and Bacterial Type Strains, Phase II (KMG-II): from individual species to whole genera.</title>
        <authorList>
            <person name="Goeker M."/>
        </authorList>
    </citation>
    <scope>NUCLEOTIDE SEQUENCE [LARGE SCALE GENOMIC DNA]</scope>
    <source>
        <strain evidence="2 3">DSM 18921</strain>
    </source>
</reference>
<organism evidence="2 3">
    <name type="scientific">Albidovulum denitrificans</name>
    <dbReference type="NCBI Taxonomy" id="404881"/>
    <lineage>
        <taxon>Bacteria</taxon>
        <taxon>Pseudomonadati</taxon>
        <taxon>Pseudomonadota</taxon>
        <taxon>Alphaproteobacteria</taxon>
        <taxon>Rhodobacterales</taxon>
        <taxon>Paracoccaceae</taxon>
        <taxon>Albidovulum</taxon>
    </lineage>
</organism>
<keyword evidence="3" id="KW-1185">Reference proteome</keyword>
<keyword evidence="1" id="KW-1133">Transmembrane helix</keyword>
<protein>
    <submittedName>
        <fullName evidence="2">Rod shape-determining protein MreD</fullName>
    </submittedName>
</protein>
<feature type="transmembrane region" description="Helical" evidence="1">
    <location>
        <begin position="57"/>
        <end position="74"/>
    </location>
</feature>
<keyword evidence="1" id="KW-0472">Membrane</keyword>
<name>A0A2S8RYN1_9RHOB</name>
<evidence type="ECO:0000313" key="3">
    <source>
        <dbReference type="Proteomes" id="UP000238338"/>
    </source>
</evidence>
<keyword evidence="1" id="KW-0812">Transmembrane</keyword>
<dbReference type="RefSeq" id="WP_105516490.1">
    <property type="nucleotide sequence ID" value="NZ_PVEP01000014.1"/>
</dbReference>
<feature type="transmembrane region" description="Helical" evidence="1">
    <location>
        <begin position="139"/>
        <end position="162"/>
    </location>
</feature>
<dbReference type="EMBL" id="PVEP01000014">
    <property type="protein sequence ID" value="PQV53628.1"/>
    <property type="molecule type" value="Genomic_DNA"/>
</dbReference>
<dbReference type="OrthoDB" id="7629477at2"/>
<dbReference type="AlphaFoldDB" id="A0A2S8RYN1"/>